<feature type="domain" description="Autophagy-related protein 16" evidence="4">
    <location>
        <begin position="11"/>
        <end position="204"/>
    </location>
</feature>
<evidence type="ECO:0000313" key="5">
    <source>
        <dbReference type="EMBL" id="KAH8991992.1"/>
    </source>
</evidence>
<proteinExistence type="inferred from homology"/>
<dbReference type="EMBL" id="JAKELL010000024">
    <property type="protein sequence ID" value="KAH8991992.1"/>
    <property type="molecule type" value="Genomic_DNA"/>
</dbReference>
<comment type="similarity">
    <text evidence="1">Belongs to the ATG16 family.</text>
</comment>
<dbReference type="Pfam" id="PF08614">
    <property type="entry name" value="ATG16"/>
    <property type="match status" value="1"/>
</dbReference>
<comment type="caution">
    <text evidence="5">The sequence shown here is derived from an EMBL/GenBank/DDBJ whole genome shotgun (WGS) entry which is preliminary data.</text>
</comment>
<name>A0AAD4LLR2_9AGAM</name>
<dbReference type="CDD" id="cd22887">
    <property type="entry name" value="Atg16_CCD"/>
    <property type="match status" value="1"/>
</dbReference>
<dbReference type="InterPro" id="IPR045160">
    <property type="entry name" value="ATG16"/>
</dbReference>
<organism evidence="5 6">
    <name type="scientific">Lactarius akahatsu</name>
    <dbReference type="NCBI Taxonomy" id="416441"/>
    <lineage>
        <taxon>Eukaryota</taxon>
        <taxon>Fungi</taxon>
        <taxon>Dikarya</taxon>
        <taxon>Basidiomycota</taxon>
        <taxon>Agaricomycotina</taxon>
        <taxon>Agaricomycetes</taxon>
        <taxon>Russulales</taxon>
        <taxon>Russulaceae</taxon>
        <taxon>Lactarius</taxon>
    </lineage>
</organism>
<dbReference type="GO" id="GO:0000045">
    <property type="term" value="P:autophagosome assembly"/>
    <property type="evidence" value="ECO:0007669"/>
    <property type="project" value="InterPro"/>
</dbReference>
<dbReference type="GO" id="GO:0000421">
    <property type="term" value="C:autophagosome membrane"/>
    <property type="evidence" value="ECO:0007669"/>
    <property type="project" value="TreeGrafter"/>
</dbReference>
<keyword evidence="2" id="KW-0175">Coiled coil</keyword>
<feature type="region of interest" description="Disordered" evidence="3">
    <location>
        <begin position="220"/>
        <end position="316"/>
    </location>
</feature>
<gene>
    <name evidence="5" type="ORF">EDB92DRAFT_1934911</name>
</gene>
<evidence type="ECO:0000313" key="6">
    <source>
        <dbReference type="Proteomes" id="UP001201163"/>
    </source>
</evidence>
<sequence length="316" mass="34756">MAEPAWQELLRLRLAERNAKESAFAPIIEQYRRLAQQTKLLKERNASLLRAVATVKQNPSSSTVFVPGTSEENPVRQAYITSLESQISSLRDELATVYKTQGQNAQRLLAMNETLREKEELARIESESLRKAREDISHLKRKVDQHAELMGEKDRTAQVLHDEISTLQLELGQIEERNQNLTRDNAKLLQRWLDAKQTEVNRMNEANEFYEDMRTRHQATASWRDGSEAASNEGDAVDNQSASGNGNVNGEEQPEQRQASLGRYCIANGKGGGSLSLSGPGGDASGGSVSAVPGLINILSNNGGKGGKAKSGDSSR</sequence>
<accession>A0AAD4LLR2</accession>
<dbReference type="Gene3D" id="1.20.5.170">
    <property type="match status" value="1"/>
</dbReference>
<evidence type="ECO:0000256" key="1">
    <source>
        <dbReference type="ARBA" id="ARBA00005331"/>
    </source>
</evidence>
<feature type="compositionally biased region" description="Gly residues" evidence="3">
    <location>
        <begin position="269"/>
        <end position="285"/>
    </location>
</feature>
<evidence type="ECO:0000256" key="2">
    <source>
        <dbReference type="SAM" id="Coils"/>
    </source>
</evidence>
<dbReference type="AlphaFoldDB" id="A0AAD4LLR2"/>
<reference evidence="5" key="1">
    <citation type="submission" date="2022-01" db="EMBL/GenBank/DDBJ databases">
        <title>Comparative genomics reveals a dynamic genome evolution in the ectomycorrhizal milk-cap (Lactarius) mushrooms.</title>
        <authorList>
            <consortium name="DOE Joint Genome Institute"/>
            <person name="Lebreton A."/>
            <person name="Tang N."/>
            <person name="Kuo A."/>
            <person name="LaButti K."/>
            <person name="Drula E."/>
            <person name="Barry K."/>
            <person name="Clum A."/>
            <person name="Lipzen A."/>
            <person name="Mousain D."/>
            <person name="Ng V."/>
            <person name="Wang R."/>
            <person name="Wang X."/>
            <person name="Dai Y."/>
            <person name="Henrissat B."/>
            <person name="Grigoriev I.V."/>
            <person name="Guerin-Laguette A."/>
            <person name="Yu F."/>
            <person name="Martin F.M."/>
        </authorList>
    </citation>
    <scope>NUCLEOTIDE SEQUENCE</scope>
    <source>
        <strain evidence="5">QP</strain>
    </source>
</reference>
<dbReference type="GO" id="GO:0034045">
    <property type="term" value="C:phagophore assembly site membrane"/>
    <property type="evidence" value="ECO:0007669"/>
    <property type="project" value="TreeGrafter"/>
</dbReference>
<keyword evidence="6" id="KW-1185">Reference proteome</keyword>
<dbReference type="Proteomes" id="UP001201163">
    <property type="component" value="Unassembled WGS sequence"/>
</dbReference>
<protein>
    <submittedName>
        <fullName evidence="5">ATG16-domain-containing protein</fullName>
    </submittedName>
</protein>
<evidence type="ECO:0000259" key="4">
    <source>
        <dbReference type="Pfam" id="PF08614"/>
    </source>
</evidence>
<dbReference type="GO" id="GO:0034274">
    <property type="term" value="C:Atg12-Atg5-Atg16 complex"/>
    <property type="evidence" value="ECO:0007669"/>
    <property type="project" value="TreeGrafter"/>
</dbReference>
<dbReference type="InterPro" id="IPR013923">
    <property type="entry name" value="Autophagy-rel_prot_16_dom"/>
</dbReference>
<dbReference type="PANTHER" id="PTHR19878">
    <property type="entry name" value="AUTOPHAGY PROTEIN 16-LIKE"/>
    <property type="match status" value="1"/>
</dbReference>
<evidence type="ECO:0000256" key="3">
    <source>
        <dbReference type="SAM" id="MobiDB-lite"/>
    </source>
</evidence>
<dbReference type="GO" id="GO:0043495">
    <property type="term" value="F:protein-membrane adaptor activity"/>
    <property type="evidence" value="ECO:0007669"/>
    <property type="project" value="TreeGrafter"/>
</dbReference>
<feature type="coiled-coil region" evidence="2">
    <location>
        <begin position="115"/>
        <end position="213"/>
    </location>
</feature>
<dbReference type="PANTHER" id="PTHR19878:SF8">
    <property type="entry name" value="AUTOPHAGY-RELATED 16, ISOFORM F"/>
    <property type="match status" value="1"/>
</dbReference>
<feature type="compositionally biased region" description="Polar residues" evidence="3">
    <location>
        <begin position="238"/>
        <end position="250"/>
    </location>
</feature>